<keyword evidence="5" id="KW-1185">Reference proteome</keyword>
<feature type="domain" description="N-acetyltransferase" evidence="3">
    <location>
        <begin position="3"/>
        <end position="148"/>
    </location>
</feature>
<dbReference type="InterPro" id="IPR016181">
    <property type="entry name" value="Acyl_CoA_acyltransferase"/>
</dbReference>
<sequence length="148" mass="17029">MNLTFQRATESQQAEIYALAGTNREEATAHVSPDNQEKMIEAYEHSAKFGAYFLCLVDGDTLIGWTQIDKAFDYLTGEEVGWINDLYVKPTYRGRGYSKQLMREALNTFKQMGYTDVRLNVYAHNQTAMHLYEQIGFTDVSKFMKITL</sequence>
<keyword evidence="2" id="KW-0012">Acyltransferase</keyword>
<accession>A0ABT7MLS8</accession>
<comment type="caution">
    <text evidence="4">The sequence shown here is derived from an EMBL/GenBank/DDBJ whole genome shotgun (WGS) entry which is preliminary data.</text>
</comment>
<evidence type="ECO:0000256" key="2">
    <source>
        <dbReference type="ARBA" id="ARBA00023315"/>
    </source>
</evidence>
<dbReference type="EMBL" id="JASWER010000001">
    <property type="protein sequence ID" value="MDL5376021.1"/>
    <property type="molecule type" value="Genomic_DNA"/>
</dbReference>
<dbReference type="Pfam" id="PF00583">
    <property type="entry name" value="Acetyltransf_1"/>
    <property type="match status" value="1"/>
</dbReference>
<protein>
    <submittedName>
        <fullName evidence="4">GNAT family N-acetyltransferase</fullName>
    </submittedName>
</protein>
<dbReference type="InterPro" id="IPR050832">
    <property type="entry name" value="Bact_Acetyltransf"/>
</dbReference>
<dbReference type="PROSITE" id="PS51186">
    <property type="entry name" value="GNAT"/>
    <property type="match status" value="1"/>
</dbReference>
<keyword evidence="1" id="KW-0808">Transferase</keyword>
<dbReference type="Gene3D" id="3.40.630.30">
    <property type="match status" value="1"/>
</dbReference>
<proteinExistence type="predicted"/>
<dbReference type="PANTHER" id="PTHR43877">
    <property type="entry name" value="AMINOALKYLPHOSPHONATE N-ACETYLTRANSFERASE-RELATED-RELATED"/>
    <property type="match status" value="1"/>
</dbReference>
<evidence type="ECO:0000313" key="5">
    <source>
        <dbReference type="Proteomes" id="UP001230807"/>
    </source>
</evidence>
<organism evidence="4 5">
    <name type="scientific">Exiguobacterium mexicanum</name>
    <dbReference type="NCBI Taxonomy" id="340146"/>
    <lineage>
        <taxon>Bacteria</taxon>
        <taxon>Bacillati</taxon>
        <taxon>Bacillota</taxon>
        <taxon>Bacilli</taxon>
        <taxon>Bacillales</taxon>
        <taxon>Bacillales Family XII. Incertae Sedis</taxon>
        <taxon>Exiguobacterium</taxon>
    </lineage>
</organism>
<dbReference type="Proteomes" id="UP001230807">
    <property type="component" value="Unassembled WGS sequence"/>
</dbReference>
<dbReference type="CDD" id="cd04301">
    <property type="entry name" value="NAT_SF"/>
    <property type="match status" value="1"/>
</dbReference>
<name>A0ABT7MLS8_9BACL</name>
<evidence type="ECO:0000259" key="3">
    <source>
        <dbReference type="PROSITE" id="PS51186"/>
    </source>
</evidence>
<dbReference type="InterPro" id="IPR000182">
    <property type="entry name" value="GNAT_dom"/>
</dbReference>
<dbReference type="SUPFAM" id="SSF55729">
    <property type="entry name" value="Acyl-CoA N-acyltransferases (Nat)"/>
    <property type="match status" value="1"/>
</dbReference>
<evidence type="ECO:0000313" key="4">
    <source>
        <dbReference type="EMBL" id="MDL5376021.1"/>
    </source>
</evidence>
<gene>
    <name evidence="4" type="ORF">QR695_03245</name>
</gene>
<dbReference type="PANTHER" id="PTHR43877:SF2">
    <property type="entry name" value="AMINOALKYLPHOSPHONATE N-ACETYLTRANSFERASE-RELATED"/>
    <property type="match status" value="1"/>
</dbReference>
<evidence type="ECO:0000256" key="1">
    <source>
        <dbReference type="ARBA" id="ARBA00022679"/>
    </source>
</evidence>
<dbReference type="RefSeq" id="WP_214832779.1">
    <property type="nucleotide sequence ID" value="NZ_CP183077.1"/>
</dbReference>
<reference evidence="4 5" key="1">
    <citation type="submission" date="2023-06" db="EMBL/GenBank/DDBJ databases">
        <title>Influencing factors and mechanism of Cr(VI) reduction by facultative anaerobic Exiguobacterium sp. PY14.</title>
        <authorList>
            <person name="Zou L."/>
        </authorList>
    </citation>
    <scope>NUCLEOTIDE SEQUENCE [LARGE SCALE GENOMIC DNA]</scope>
    <source>
        <strain evidence="4 5">PY14</strain>
    </source>
</reference>